<protein>
    <recommendedName>
        <fullName evidence="3">Impact N-terminal domain-containing protein</fullName>
    </recommendedName>
</protein>
<feature type="compositionally biased region" description="Polar residues" evidence="2">
    <location>
        <begin position="1"/>
        <end position="10"/>
    </location>
</feature>
<comment type="similarity">
    <text evidence="1">Belongs to the IMPACT family.</text>
</comment>
<reference evidence="5" key="1">
    <citation type="submission" date="2024-04" db="EMBL/GenBank/DDBJ databases">
        <authorList>
            <person name="Shaw F."/>
            <person name="Minotto A."/>
        </authorList>
    </citation>
    <scope>NUCLEOTIDE SEQUENCE [LARGE SCALE GENOMIC DNA]</scope>
</reference>
<evidence type="ECO:0000256" key="2">
    <source>
        <dbReference type="SAM" id="MobiDB-lite"/>
    </source>
</evidence>
<dbReference type="InterPro" id="IPR020568">
    <property type="entry name" value="Ribosomal_Su5_D2-typ_SF"/>
</dbReference>
<sequence length="254" mass="28002">MSSNLDSFIKSSRPPPRSLATSQEIRDRGSIFIGNIFRATSPDEARKAVAYLKDVIHAKRRATHEIAAWRCMALKANKTGLGGPDDFEVTSGSDDDGEKYAGGRVLKVMQAEGVLDAVVVVSRWYGGEMLGPIRFEHMETCAREVCRSFALKEEIEDSIITLTTLDSILITLREELAQLRTVDLSSPAEGVPPPAEDLKLKKTQDYSSLRDTLDVKKAKRLITARENSIKSVKASLAKLKEQHAMPVDGNKSDN</sequence>
<dbReference type="EMBL" id="OZ037949">
    <property type="protein sequence ID" value="CAL1711429.1"/>
    <property type="molecule type" value="Genomic_DNA"/>
</dbReference>
<feature type="domain" description="Impact N-terminal" evidence="3">
    <location>
        <begin position="28"/>
        <end position="145"/>
    </location>
</feature>
<name>A0ABP1DXT4_9APHY</name>
<dbReference type="Pfam" id="PF01205">
    <property type="entry name" value="Impact_N"/>
    <property type="match status" value="1"/>
</dbReference>
<keyword evidence="5" id="KW-1185">Reference proteome</keyword>
<dbReference type="InterPro" id="IPR020569">
    <property type="entry name" value="UPF0029_Impact_CS"/>
</dbReference>
<dbReference type="SUPFAM" id="SSF54211">
    <property type="entry name" value="Ribosomal protein S5 domain 2-like"/>
    <property type="match status" value="1"/>
</dbReference>
<evidence type="ECO:0000256" key="1">
    <source>
        <dbReference type="ARBA" id="ARBA00007665"/>
    </source>
</evidence>
<accession>A0ABP1DXT4</accession>
<dbReference type="InterPro" id="IPR001498">
    <property type="entry name" value="Impact_N"/>
</dbReference>
<gene>
    <name evidence="4" type="ORF">GFSPODELE1_LOCUS8338</name>
</gene>
<dbReference type="PROSITE" id="PS00910">
    <property type="entry name" value="UPF0029"/>
    <property type="match status" value="1"/>
</dbReference>
<dbReference type="Gene3D" id="3.30.230.30">
    <property type="entry name" value="Impact, N-terminal domain"/>
    <property type="match status" value="1"/>
</dbReference>
<evidence type="ECO:0000313" key="5">
    <source>
        <dbReference type="Proteomes" id="UP001497453"/>
    </source>
</evidence>
<dbReference type="PANTHER" id="PTHR16301:SF25">
    <property type="entry name" value="PROTEIN IMPACT"/>
    <property type="match status" value="1"/>
</dbReference>
<dbReference type="InterPro" id="IPR036956">
    <property type="entry name" value="Impact_N_sf"/>
</dbReference>
<organism evidence="4 5">
    <name type="scientific">Somion occarium</name>
    <dbReference type="NCBI Taxonomy" id="3059160"/>
    <lineage>
        <taxon>Eukaryota</taxon>
        <taxon>Fungi</taxon>
        <taxon>Dikarya</taxon>
        <taxon>Basidiomycota</taxon>
        <taxon>Agaricomycotina</taxon>
        <taxon>Agaricomycetes</taxon>
        <taxon>Polyporales</taxon>
        <taxon>Cerrenaceae</taxon>
        <taxon>Somion</taxon>
    </lineage>
</organism>
<proteinExistence type="inferred from homology"/>
<evidence type="ECO:0000259" key="3">
    <source>
        <dbReference type="Pfam" id="PF01205"/>
    </source>
</evidence>
<evidence type="ECO:0000313" key="4">
    <source>
        <dbReference type="EMBL" id="CAL1711429.1"/>
    </source>
</evidence>
<feature type="region of interest" description="Disordered" evidence="2">
    <location>
        <begin position="1"/>
        <end position="23"/>
    </location>
</feature>
<dbReference type="InterPro" id="IPR023582">
    <property type="entry name" value="Impact"/>
</dbReference>
<dbReference type="Proteomes" id="UP001497453">
    <property type="component" value="Chromosome 6"/>
</dbReference>
<dbReference type="PANTHER" id="PTHR16301">
    <property type="entry name" value="IMPACT-RELATED"/>
    <property type="match status" value="1"/>
</dbReference>